<evidence type="ECO:0000313" key="2">
    <source>
        <dbReference type="EMBL" id="MBW93309.1"/>
    </source>
</evidence>
<name>A0A2P2JIK3_RHIMU</name>
<proteinExistence type="predicted"/>
<dbReference type="SUPFAM" id="SSF52821">
    <property type="entry name" value="Rhodanese/Cell cycle control phosphatase"/>
    <property type="match status" value="1"/>
</dbReference>
<dbReference type="InterPro" id="IPR020936">
    <property type="entry name" value="TrhO"/>
</dbReference>
<dbReference type="InterPro" id="IPR001763">
    <property type="entry name" value="Rhodanese-like_dom"/>
</dbReference>
<accession>A0A2P2JIK3</accession>
<feature type="domain" description="Rhodanese" evidence="1">
    <location>
        <begin position="228"/>
        <end position="331"/>
    </location>
</feature>
<dbReference type="Pfam" id="PF12368">
    <property type="entry name" value="Rhodanese_C"/>
    <property type="match status" value="1"/>
</dbReference>
<reference evidence="2" key="1">
    <citation type="submission" date="2018-02" db="EMBL/GenBank/DDBJ databases">
        <title>Rhizophora mucronata_Transcriptome.</title>
        <authorList>
            <person name="Meera S.P."/>
            <person name="Sreeshan A."/>
            <person name="Augustine A."/>
        </authorList>
    </citation>
    <scope>NUCLEOTIDE SEQUENCE</scope>
    <source>
        <tissue evidence="2">Leaf</tissue>
    </source>
</reference>
<dbReference type="InterPro" id="IPR040503">
    <property type="entry name" value="TRHO_N"/>
</dbReference>
<dbReference type="InterPro" id="IPR036873">
    <property type="entry name" value="Rhodanese-like_dom_sf"/>
</dbReference>
<dbReference type="Gene3D" id="3.30.70.100">
    <property type="match status" value="1"/>
</dbReference>
<protein>
    <submittedName>
        <fullName evidence="2">Rhodanese-like domain-containing protein 8ic isoform X1</fullName>
    </submittedName>
</protein>
<dbReference type="PANTHER" id="PTHR43268">
    <property type="entry name" value="THIOSULFATE SULFURTRANSFERASE/RHODANESE-LIKE DOMAIN-CONTAINING PROTEIN 2"/>
    <property type="match status" value="1"/>
</dbReference>
<dbReference type="AlphaFoldDB" id="A0A2P2JIK3"/>
<dbReference type="Pfam" id="PF17773">
    <property type="entry name" value="UPF0176_N"/>
    <property type="match status" value="1"/>
</dbReference>
<sequence>MRRHCCAHRSVGFSAKITISDYVNASHQSVFQFRQINFRSLTCLTNNPIRLVPESLEPKLKKKNKRKKTWSFNCVISLLPQCEFPEASNEFVVVNFYRFVFIKDPQTEVAKHLSFLKGRDIHGRIYLNEQGINAQYSGPFSDVLAYVEWVKEDSRFSDILVQISSSLNGHAFPRLKLRYKPSLVQMEGGISHLPLLDPSMRATPLAPSEWRNRLKARQGIPETSNSSLESNYVLLDVRNGYEWDIGHFCGAQRPDVDCFRGTSFGLSYTEVISSDPLAHADKEKTDILMYCTGGIRCDVYSTILRQQGFQNLYTLEGGVSHYLNNEGPFQWVGNLFVFDDRLSLPPLAYKPEARTPEFNMQEGPKRNSFASCYICGSQVSELRHRNCANLDCNLLFLCCMDCLKDLRGCCCLTCMTAPRIRPVLPGNQRYQKWHMYRELEVQSNLTA</sequence>
<dbReference type="PANTHER" id="PTHR43268:SF3">
    <property type="entry name" value="RHODANESE-LIKE DOMAIN-CONTAINING PROTEIN 7-RELATED"/>
    <property type="match status" value="1"/>
</dbReference>
<dbReference type="SMART" id="SM00450">
    <property type="entry name" value="RHOD"/>
    <property type="match status" value="1"/>
</dbReference>
<dbReference type="Gene3D" id="3.40.250.10">
    <property type="entry name" value="Rhodanese-like domain"/>
    <property type="match status" value="1"/>
</dbReference>
<organism evidence="2">
    <name type="scientific">Rhizophora mucronata</name>
    <name type="common">Asiatic mangrove</name>
    <dbReference type="NCBI Taxonomy" id="61149"/>
    <lineage>
        <taxon>Eukaryota</taxon>
        <taxon>Viridiplantae</taxon>
        <taxon>Streptophyta</taxon>
        <taxon>Embryophyta</taxon>
        <taxon>Tracheophyta</taxon>
        <taxon>Spermatophyta</taxon>
        <taxon>Magnoliopsida</taxon>
        <taxon>eudicotyledons</taxon>
        <taxon>Gunneridae</taxon>
        <taxon>Pentapetalae</taxon>
        <taxon>rosids</taxon>
        <taxon>fabids</taxon>
        <taxon>Malpighiales</taxon>
        <taxon>Rhizophoraceae</taxon>
        <taxon>Rhizophora</taxon>
    </lineage>
</organism>
<dbReference type="Pfam" id="PF00581">
    <property type="entry name" value="Rhodanese"/>
    <property type="match status" value="1"/>
</dbReference>
<evidence type="ECO:0000259" key="1">
    <source>
        <dbReference type="PROSITE" id="PS50206"/>
    </source>
</evidence>
<dbReference type="InterPro" id="IPR022111">
    <property type="entry name" value="Rhodanese_C"/>
</dbReference>
<dbReference type="PROSITE" id="PS50206">
    <property type="entry name" value="RHODANESE_3"/>
    <property type="match status" value="1"/>
</dbReference>
<dbReference type="EMBL" id="GGEC01012826">
    <property type="protein sequence ID" value="MBW93309.1"/>
    <property type="molecule type" value="Transcribed_RNA"/>
</dbReference>